<evidence type="ECO:0000256" key="5">
    <source>
        <dbReference type="ARBA" id="ARBA00023136"/>
    </source>
</evidence>
<protein>
    <submittedName>
        <fullName evidence="8">Metal ABC transporter permease</fullName>
    </submittedName>
</protein>
<dbReference type="SUPFAM" id="SSF81345">
    <property type="entry name" value="ABC transporter involved in vitamin B12 uptake, BtuC"/>
    <property type="match status" value="1"/>
</dbReference>
<name>A0ABT1L6A4_9HYPH</name>
<feature type="transmembrane region" description="Helical" evidence="7">
    <location>
        <begin position="200"/>
        <end position="231"/>
    </location>
</feature>
<proteinExistence type="inferred from homology"/>
<feature type="transmembrane region" description="Helical" evidence="7">
    <location>
        <begin position="20"/>
        <end position="44"/>
    </location>
</feature>
<keyword evidence="3 6" id="KW-0812">Transmembrane</keyword>
<comment type="similarity">
    <text evidence="2 6">Belongs to the ABC-3 integral membrane protein family.</text>
</comment>
<feature type="transmembrane region" description="Helical" evidence="7">
    <location>
        <begin position="83"/>
        <end position="101"/>
    </location>
</feature>
<dbReference type="PANTHER" id="PTHR30477:SF18">
    <property type="entry name" value="METAL TRANSPORT SYSTEM MEMBRANE PROTEIN CT_417-RELATED"/>
    <property type="match status" value="1"/>
</dbReference>
<evidence type="ECO:0000256" key="1">
    <source>
        <dbReference type="ARBA" id="ARBA00004141"/>
    </source>
</evidence>
<keyword evidence="9" id="KW-1185">Reference proteome</keyword>
<dbReference type="Proteomes" id="UP001205890">
    <property type="component" value="Unassembled WGS sequence"/>
</dbReference>
<dbReference type="PANTHER" id="PTHR30477">
    <property type="entry name" value="ABC-TRANSPORTER METAL-BINDING PROTEIN"/>
    <property type="match status" value="1"/>
</dbReference>
<evidence type="ECO:0000256" key="4">
    <source>
        <dbReference type="ARBA" id="ARBA00022989"/>
    </source>
</evidence>
<accession>A0ABT1L6A4</accession>
<dbReference type="Pfam" id="PF00950">
    <property type="entry name" value="ABC-3"/>
    <property type="match status" value="1"/>
</dbReference>
<gene>
    <name evidence="8" type="ORF">NK718_00140</name>
</gene>
<evidence type="ECO:0000256" key="6">
    <source>
        <dbReference type="RuleBase" id="RU003943"/>
    </source>
</evidence>
<evidence type="ECO:0000313" key="8">
    <source>
        <dbReference type="EMBL" id="MCP8936912.1"/>
    </source>
</evidence>
<dbReference type="InterPro" id="IPR001626">
    <property type="entry name" value="ABC_TroCD"/>
</dbReference>
<dbReference type="InterPro" id="IPR037294">
    <property type="entry name" value="ABC_BtuC-like"/>
</dbReference>
<evidence type="ECO:0000313" key="9">
    <source>
        <dbReference type="Proteomes" id="UP001205890"/>
    </source>
</evidence>
<comment type="caution">
    <text evidence="8">The sequence shown here is derived from an EMBL/GenBank/DDBJ whole genome shotgun (WGS) entry which is preliminary data.</text>
</comment>
<dbReference type="EMBL" id="JANCLU010000001">
    <property type="protein sequence ID" value="MCP8936912.1"/>
    <property type="molecule type" value="Genomic_DNA"/>
</dbReference>
<dbReference type="Gene3D" id="1.10.3470.10">
    <property type="entry name" value="ABC transporter involved in vitamin B12 uptake, BtuC"/>
    <property type="match status" value="1"/>
</dbReference>
<evidence type="ECO:0000256" key="7">
    <source>
        <dbReference type="SAM" id="Phobius"/>
    </source>
</evidence>
<evidence type="ECO:0000256" key="2">
    <source>
        <dbReference type="ARBA" id="ARBA00008034"/>
    </source>
</evidence>
<keyword evidence="6" id="KW-0813">Transport</keyword>
<keyword evidence="4 7" id="KW-1133">Transmembrane helix</keyword>
<comment type="subcellular location">
    <subcellularLocation>
        <location evidence="6">Cell membrane</location>
        <topology evidence="6">Multi-pass membrane protein</topology>
    </subcellularLocation>
    <subcellularLocation>
        <location evidence="1">Membrane</location>
        <topology evidence="1">Multi-pass membrane protein</topology>
    </subcellularLocation>
</comment>
<feature type="transmembrane region" description="Helical" evidence="7">
    <location>
        <begin position="56"/>
        <end position="77"/>
    </location>
</feature>
<evidence type="ECO:0000256" key="3">
    <source>
        <dbReference type="ARBA" id="ARBA00022692"/>
    </source>
</evidence>
<feature type="transmembrane region" description="Helical" evidence="7">
    <location>
        <begin position="273"/>
        <end position="293"/>
    </location>
</feature>
<keyword evidence="5 7" id="KW-0472">Membrane</keyword>
<organism evidence="8 9">
    <name type="scientific">Alsobacter ponti</name>
    <dbReference type="NCBI Taxonomy" id="2962936"/>
    <lineage>
        <taxon>Bacteria</taxon>
        <taxon>Pseudomonadati</taxon>
        <taxon>Pseudomonadota</taxon>
        <taxon>Alphaproteobacteria</taxon>
        <taxon>Hyphomicrobiales</taxon>
        <taxon>Alsobacteraceae</taxon>
        <taxon>Alsobacter</taxon>
    </lineage>
</organism>
<dbReference type="RefSeq" id="WP_254737289.1">
    <property type="nucleotide sequence ID" value="NZ_JANCLU010000001.1"/>
</dbReference>
<sequence length="302" mass="31884">MSPVYDALRALMEWLAGHGALPNAFFLQFVANAVMASLLIGPLLGVLGTMVVVKRMAFFSQAIGNAALTGVSIGVLLGESNTSPYISMFGFCLIFGVVLRYTQQRTSLSSDVLIGVFLSISLAIGASLLLFVSARMNTHVLENIMFGSILTVNYGDLDLLGVVFFICMTLGGTFYNQMLLGSISPSLAEVRGAQVRVLEYAFVVLITIVTVACVKIVGAVLVEALLVVPAAAARNVSRSLREFVGYSVLFSTASCMLGIVMPMQFNIPIPSGGAIILVAAALFAVTAVLRNALGGFRVARPA</sequence>
<reference evidence="8 9" key="1">
    <citation type="submission" date="2022-07" db="EMBL/GenBank/DDBJ databases">
        <authorList>
            <person name="Li W.-J."/>
            <person name="Deng Q.-Q."/>
        </authorList>
    </citation>
    <scope>NUCLEOTIDE SEQUENCE [LARGE SCALE GENOMIC DNA]</scope>
    <source>
        <strain evidence="8 9">SYSU M60028</strain>
    </source>
</reference>
<feature type="transmembrane region" description="Helical" evidence="7">
    <location>
        <begin position="113"/>
        <end position="132"/>
    </location>
</feature>